<organism evidence="2">
    <name type="scientific">Wollemia nobilis</name>
    <dbReference type="NCBI Taxonomy" id="56998"/>
    <lineage>
        <taxon>Eukaryota</taxon>
        <taxon>Viridiplantae</taxon>
        <taxon>Streptophyta</taxon>
        <taxon>Embryophyta</taxon>
        <taxon>Tracheophyta</taxon>
        <taxon>Spermatophyta</taxon>
        <taxon>Pinopsida</taxon>
        <taxon>Pinidae</taxon>
        <taxon>Conifers II</taxon>
        <taxon>Araucariales</taxon>
        <taxon>Araucariaceae</taxon>
        <taxon>Wollemia</taxon>
    </lineage>
</organism>
<dbReference type="InterPro" id="IPR006502">
    <property type="entry name" value="PDDEXK-like"/>
</dbReference>
<feature type="region of interest" description="Disordered" evidence="1">
    <location>
        <begin position="119"/>
        <end position="138"/>
    </location>
</feature>
<dbReference type="Pfam" id="PF04720">
    <property type="entry name" value="PDDEXK_6"/>
    <property type="match status" value="1"/>
</dbReference>
<proteinExistence type="predicted"/>
<accession>A0A0C9RGZ2</accession>
<dbReference type="AlphaFoldDB" id="A0A0C9RGZ2"/>
<sequence length="466" mass="52250">MATLCAFRHVMSSASGSGCPASKDNAAEENAQFFLSSIRAPSTMQMASATMAPEASCHNRSEMAVARPKKVTDPLNESVRARLRGDCDPPMNAQCGSSGSEHGPNSARLADMVYDFMEEEDDAEEEDEDQGKKKLESCSRSISEADVVASHSSAAEGDSSTFLGPDLKDVLENLVYCSKINAVEGLLHKEAMKAVEMFEANQNQAECYQGCKNQKENGDEMTQKSFLRRYVMKHLRVLGYNAGICKSRWEHTGGFPAGDYEYIDVIVDGRERFFVDIDFRAEFEIARPSSQYHALLQILPRIFVTKVDILKRIIKIMCDSAKRSLKKGGMHLPPWRKHRYMQAKWFGPYKRTTNSVPISSYGCPNAFLATALGSIALKGRGWDYGFKHQMELHYEISIRESFKWKEMQSHTLQTNYGDEIDMEWMPPAVTPRRACRERDGKVSGLACALNEAGLTCFSRLQNTQRA</sequence>
<feature type="compositionally biased region" description="Acidic residues" evidence="1">
    <location>
        <begin position="119"/>
        <end position="129"/>
    </location>
</feature>
<reference evidence="2" key="1">
    <citation type="submission" date="2015-02" db="EMBL/GenBank/DDBJ databases">
        <title>A transcriptome of Wollemia nobilis - a relic of Gondwana.</title>
        <authorList>
            <person name="Chia J.Y."/>
            <person name="Leong Y.S."/>
            <person name="Abdul Karim S."/>
            <person name="Wan Azmi N."/>
            <person name="Hercus R."/>
            <person name="Croft L."/>
        </authorList>
    </citation>
    <scope>NUCLEOTIDE SEQUENCE</scope>
    <source>
        <strain evidence="2">MaeBrown</strain>
        <tissue evidence="2">Leaf</tissue>
    </source>
</reference>
<dbReference type="PANTHER" id="PTHR31579">
    <property type="entry name" value="OS03G0796600 PROTEIN"/>
    <property type="match status" value="1"/>
</dbReference>
<evidence type="ECO:0000256" key="1">
    <source>
        <dbReference type="SAM" id="MobiDB-lite"/>
    </source>
</evidence>
<dbReference type="EMBL" id="GCHU01024968">
    <property type="protein sequence ID" value="JAG85706.1"/>
    <property type="molecule type" value="Transcribed_RNA"/>
</dbReference>
<dbReference type="PANTHER" id="PTHR31579:SF1">
    <property type="entry name" value="OS03G0796600 PROTEIN"/>
    <property type="match status" value="1"/>
</dbReference>
<feature type="region of interest" description="Disordered" evidence="1">
    <location>
        <begin position="83"/>
        <end position="106"/>
    </location>
</feature>
<protein>
    <submittedName>
        <fullName evidence="2">TSA: Wollemia nobilis Ref_Wollemi_Transcript_25156_2068 transcribed RNA sequence</fullName>
    </submittedName>
</protein>
<dbReference type="NCBIfam" id="TIGR01615">
    <property type="entry name" value="A_thal_3542"/>
    <property type="match status" value="1"/>
</dbReference>
<name>A0A0C9RGZ2_9CONI</name>
<evidence type="ECO:0000313" key="2">
    <source>
        <dbReference type="EMBL" id="JAG85706.1"/>
    </source>
</evidence>